<dbReference type="InterPro" id="IPR050469">
    <property type="entry name" value="Diguanylate_Cyclase"/>
</dbReference>
<dbReference type="InterPro" id="IPR029787">
    <property type="entry name" value="Nucleotide_cyclase"/>
</dbReference>
<feature type="domain" description="GGDEF" evidence="5">
    <location>
        <begin position="888"/>
        <end position="1019"/>
    </location>
</feature>
<keyword evidence="4" id="KW-0732">Signal</keyword>
<dbReference type="SMART" id="SM00267">
    <property type="entry name" value="GGDEF"/>
    <property type="match status" value="1"/>
</dbReference>
<sequence>MGLVSDRERVGTTTRARWVAICFALLMALFSSQSAAAQHLGFRLYDEDSGLSNLGINALAQDQAGFIYAGTENGLFQYDGSRFTQLGHEVGLPDVGTVTDIQAMPDGRIWVLFADRLYMSHGGRFVSAGLDLSTSDDIYHHLAVLGDDVLLVRNGKLLRARGNADDTVTVQPFLATQPAGASQSVLQAAIAAGFKSVYVDQGAVWLQCGVTVCRLQNGALTLTGDQLGLPPDQWTGLLRDRQGTLWLRSPLRIASLRPGSSRFEITDVPGGAGRFTTDAGRLQLVQDSAQRVITQSATGLLVHEHGRWLIYGHHEGMLYGAPISMLIDREGSLWAGSHGRGLAQALGFGMFENWTREQGLEDDLVWNMARDGAGTLWVANDLSVDALNERTLVEKARNQQQAIAAASPDAVAGVPATSAPATAAAVPPTGPVPEQRYPGRAYALARSARGNLFVGFISGTLLRRDTATGRSEVYARLPQIRTMAMGPDGMLWIGTAEGVLSIPQPDVPGPPVFSQAAHPVGRVFSLVFDSAGTLWTLTDQALQHRDADGSWHVVMTTQSDGGYQVRCMAFGPDGLLWLGSFLTGVTRLHLAGNSVIGTDTLPRQHVAGLDVELLARDAAGRIWIGTDHGLDVTDGVHWRHIDTDDGLASNDIAEMATMTDRDGSQWFGTAAGLSHLIDSRDLFRPMVLHPVITQATIGNRVVSPPVAINQSDTAQAIRLNWSRAPLVINFSTLDYRYSRSLRFRYRLEGVDAGWVETSTHEARYPDLPPGELTFEIAAVDPLHGLSSEPVALHFRVRAPWWRSWPFYLSTMLLALLTLAVLWRLRVSYLLARQRHLEAVVAERTREIEQARLILFNQATYDGLTGLLNRVACLERLRQAVTHAATTASPLAIALIDLDHFKQVNDRYGHLSGDAVLKEIGHRLAVGIRETDFAGRYGGEELLVVLPGLRVGAFGRVQVLRKEVFKEPCPIENGAISLTCSIGMTWLREGDDVTSMIRRADAALYEAKHRGRDRMVFDPPLLDWTA</sequence>
<dbReference type="Proteomes" id="UP000305654">
    <property type="component" value="Unassembled WGS sequence"/>
</dbReference>
<dbReference type="PANTHER" id="PTHR45138:SF9">
    <property type="entry name" value="DIGUANYLATE CYCLASE DGCM-RELATED"/>
    <property type="match status" value="1"/>
</dbReference>
<evidence type="ECO:0000313" key="6">
    <source>
        <dbReference type="EMBL" id="TLU70803.1"/>
    </source>
</evidence>
<protein>
    <recommendedName>
        <fullName evidence="1">diguanylate cyclase</fullName>
        <ecNumber evidence="1">2.7.7.65</ecNumber>
    </recommendedName>
</protein>
<dbReference type="InterPro" id="IPR015943">
    <property type="entry name" value="WD40/YVTN_repeat-like_dom_sf"/>
</dbReference>
<evidence type="ECO:0000256" key="1">
    <source>
        <dbReference type="ARBA" id="ARBA00012528"/>
    </source>
</evidence>
<evidence type="ECO:0000256" key="2">
    <source>
        <dbReference type="ARBA" id="ARBA00034247"/>
    </source>
</evidence>
<evidence type="ECO:0000256" key="3">
    <source>
        <dbReference type="SAM" id="Phobius"/>
    </source>
</evidence>
<keyword evidence="7" id="KW-1185">Reference proteome</keyword>
<reference evidence="6 7" key="1">
    <citation type="submission" date="2019-05" db="EMBL/GenBank/DDBJ databases">
        <authorList>
            <person name="Pankratov T."/>
            <person name="Grouzdev D."/>
        </authorList>
    </citation>
    <scope>NUCLEOTIDE SEQUENCE [LARGE SCALE GENOMIC DNA]</scope>
    <source>
        <strain evidence="6 7">KEBCLARHB70R</strain>
    </source>
</reference>
<evidence type="ECO:0000259" key="5">
    <source>
        <dbReference type="PROSITE" id="PS50887"/>
    </source>
</evidence>
<dbReference type="RefSeq" id="WP_138327745.1">
    <property type="nucleotide sequence ID" value="NZ_VCDI01000010.1"/>
</dbReference>
<dbReference type="GO" id="GO:1902201">
    <property type="term" value="P:negative regulation of bacterial-type flagellum-dependent cell motility"/>
    <property type="evidence" value="ECO:0007669"/>
    <property type="project" value="TreeGrafter"/>
</dbReference>
<dbReference type="Pfam" id="PF07495">
    <property type="entry name" value="Y_Y_Y"/>
    <property type="match status" value="1"/>
</dbReference>
<dbReference type="SUPFAM" id="SSF63829">
    <property type="entry name" value="Calcium-dependent phosphotriesterase"/>
    <property type="match status" value="1"/>
</dbReference>
<dbReference type="Gene3D" id="2.60.40.10">
    <property type="entry name" value="Immunoglobulins"/>
    <property type="match status" value="1"/>
</dbReference>
<dbReference type="AlphaFoldDB" id="A0A5R9J1S5"/>
<evidence type="ECO:0000256" key="4">
    <source>
        <dbReference type="SAM" id="SignalP"/>
    </source>
</evidence>
<keyword evidence="3" id="KW-1133">Transmembrane helix</keyword>
<dbReference type="PANTHER" id="PTHR45138">
    <property type="entry name" value="REGULATORY COMPONENTS OF SENSORY TRANSDUCTION SYSTEM"/>
    <property type="match status" value="1"/>
</dbReference>
<evidence type="ECO:0000313" key="7">
    <source>
        <dbReference type="Proteomes" id="UP000305654"/>
    </source>
</evidence>
<feature type="signal peptide" evidence="4">
    <location>
        <begin position="1"/>
        <end position="37"/>
    </location>
</feature>
<dbReference type="PROSITE" id="PS50887">
    <property type="entry name" value="GGDEF"/>
    <property type="match status" value="1"/>
</dbReference>
<dbReference type="Gene3D" id="3.30.70.270">
    <property type="match status" value="1"/>
</dbReference>
<dbReference type="InterPro" id="IPR011123">
    <property type="entry name" value="Y_Y_Y"/>
</dbReference>
<dbReference type="GO" id="GO:0005886">
    <property type="term" value="C:plasma membrane"/>
    <property type="evidence" value="ECO:0007669"/>
    <property type="project" value="TreeGrafter"/>
</dbReference>
<feature type="chain" id="PRO_5024298549" description="diguanylate cyclase" evidence="4">
    <location>
        <begin position="38"/>
        <end position="1025"/>
    </location>
</feature>
<dbReference type="OrthoDB" id="9778496at2"/>
<comment type="caution">
    <text evidence="6">The sequence shown here is derived from an EMBL/GenBank/DDBJ whole genome shotgun (WGS) entry which is preliminary data.</text>
</comment>
<dbReference type="FunFam" id="3.30.70.270:FF:000001">
    <property type="entry name" value="Diguanylate cyclase domain protein"/>
    <property type="match status" value="1"/>
</dbReference>
<dbReference type="SUPFAM" id="SSF55073">
    <property type="entry name" value="Nucleotide cyclase"/>
    <property type="match status" value="1"/>
</dbReference>
<proteinExistence type="predicted"/>
<dbReference type="NCBIfam" id="TIGR00254">
    <property type="entry name" value="GGDEF"/>
    <property type="match status" value="1"/>
</dbReference>
<name>A0A5R9J1S5_9PROT</name>
<dbReference type="EC" id="2.7.7.65" evidence="1"/>
<dbReference type="InterPro" id="IPR000160">
    <property type="entry name" value="GGDEF_dom"/>
</dbReference>
<keyword evidence="3" id="KW-0472">Membrane</keyword>
<dbReference type="Pfam" id="PF00990">
    <property type="entry name" value="GGDEF"/>
    <property type="match status" value="1"/>
</dbReference>
<gene>
    <name evidence="6" type="ORF">FE263_19630</name>
</gene>
<dbReference type="EMBL" id="VCDI01000010">
    <property type="protein sequence ID" value="TLU70803.1"/>
    <property type="molecule type" value="Genomic_DNA"/>
</dbReference>
<dbReference type="InterPro" id="IPR013783">
    <property type="entry name" value="Ig-like_fold"/>
</dbReference>
<feature type="transmembrane region" description="Helical" evidence="3">
    <location>
        <begin position="804"/>
        <end position="824"/>
    </location>
</feature>
<organism evidence="6 7">
    <name type="scientific">Lichenicoccus roseus</name>
    <dbReference type="NCBI Taxonomy" id="2683649"/>
    <lineage>
        <taxon>Bacteria</taxon>
        <taxon>Pseudomonadati</taxon>
        <taxon>Pseudomonadota</taxon>
        <taxon>Alphaproteobacteria</taxon>
        <taxon>Acetobacterales</taxon>
        <taxon>Acetobacteraceae</taxon>
        <taxon>Lichenicoccus</taxon>
    </lineage>
</organism>
<comment type="catalytic activity">
    <reaction evidence="2">
        <text>2 GTP = 3',3'-c-di-GMP + 2 diphosphate</text>
        <dbReference type="Rhea" id="RHEA:24898"/>
        <dbReference type="ChEBI" id="CHEBI:33019"/>
        <dbReference type="ChEBI" id="CHEBI:37565"/>
        <dbReference type="ChEBI" id="CHEBI:58805"/>
        <dbReference type="EC" id="2.7.7.65"/>
    </reaction>
</comment>
<dbReference type="CDD" id="cd01949">
    <property type="entry name" value="GGDEF"/>
    <property type="match status" value="1"/>
</dbReference>
<dbReference type="Gene3D" id="2.130.10.10">
    <property type="entry name" value="YVTN repeat-like/Quinoprotein amine dehydrogenase"/>
    <property type="match status" value="3"/>
</dbReference>
<dbReference type="GO" id="GO:0052621">
    <property type="term" value="F:diguanylate cyclase activity"/>
    <property type="evidence" value="ECO:0007669"/>
    <property type="project" value="UniProtKB-EC"/>
</dbReference>
<keyword evidence="3" id="KW-0812">Transmembrane</keyword>
<dbReference type="InterPro" id="IPR043128">
    <property type="entry name" value="Rev_trsase/Diguanyl_cyclase"/>
</dbReference>
<dbReference type="GO" id="GO:0043709">
    <property type="term" value="P:cell adhesion involved in single-species biofilm formation"/>
    <property type="evidence" value="ECO:0007669"/>
    <property type="project" value="TreeGrafter"/>
</dbReference>
<accession>A0A5R9J1S5</accession>